<evidence type="ECO:0000313" key="3">
    <source>
        <dbReference type="Proteomes" id="UP000515151"/>
    </source>
</evidence>
<proteinExistence type="predicted"/>
<feature type="domain" description="DUF7054" evidence="2">
    <location>
        <begin position="44"/>
        <end position="125"/>
    </location>
</feature>
<name>A0A6P8D7G6_PUNGR</name>
<accession>A0A6P8D7G6</accession>
<reference evidence="4" key="2">
    <citation type="submission" date="2025-08" db="UniProtKB">
        <authorList>
            <consortium name="RefSeq"/>
        </authorList>
    </citation>
    <scope>IDENTIFICATION</scope>
    <source>
        <tissue evidence="4">Leaf</tissue>
    </source>
</reference>
<evidence type="ECO:0000259" key="2">
    <source>
        <dbReference type="Pfam" id="PF23156"/>
    </source>
</evidence>
<dbReference type="InterPro" id="IPR055482">
    <property type="entry name" value="DUF7054"/>
</dbReference>
<dbReference type="Proteomes" id="UP000515151">
    <property type="component" value="Chromosome 4"/>
</dbReference>
<keyword evidence="3" id="KW-1185">Reference proteome</keyword>
<protein>
    <submittedName>
        <fullName evidence="4">Uncharacterized protein LOC116202940 isoform X1</fullName>
    </submittedName>
</protein>
<dbReference type="PANTHER" id="PTHR33270">
    <property type="entry name" value="BNAC05G50380D PROTEIN"/>
    <property type="match status" value="1"/>
</dbReference>
<evidence type="ECO:0000313" key="4">
    <source>
        <dbReference type="RefSeq" id="XP_031390439.1"/>
    </source>
</evidence>
<feature type="compositionally biased region" description="Basic and acidic residues" evidence="1">
    <location>
        <begin position="27"/>
        <end position="39"/>
    </location>
</feature>
<dbReference type="GeneID" id="116202940"/>
<dbReference type="AlphaFoldDB" id="A0A6P8D7G6"/>
<dbReference type="RefSeq" id="XP_031390439.1">
    <property type="nucleotide sequence ID" value="XM_031534579.1"/>
</dbReference>
<dbReference type="PANTHER" id="PTHR33270:SF5">
    <property type="entry name" value="GB|AAC00605.1"/>
    <property type="match status" value="1"/>
</dbReference>
<dbReference type="InterPro" id="IPR040358">
    <property type="entry name" value="At4g22758-like"/>
</dbReference>
<sequence>MLIKKKGEERMKINARDKNKKGNNYGDDPKVKKENENTKKNKKNNMLLITVTVLGSAGPIRFVANRDDPVYGVINAALKSYARAGRLPILGSDAASFLLYSTADFEAMSPMEVIGSSGGRNFVLCKKQIQPQATEGRAEKISHKATTTSRGGRWKASLNKSFLFVFWPRLKKCFGFKALTSH</sequence>
<feature type="region of interest" description="Disordered" evidence="1">
    <location>
        <begin position="1"/>
        <end position="41"/>
    </location>
</feature>
<evidence type="ECO:0000256" key="1">
    <source>
        <dbReference type="SAM" id="MobiDB-lite"/>
    </source>
</evidence>
<feature type="compositionally biased region" description="Basic and acidic residues" evidence="1">
    <location>
        <begin position="1"/>
        <end position="17"/>
    </location>
</feature>
<gene>
    <name evidence="4" type="primary">LOC116202940</name>
</gene>
<dbReference type="OrthoDB" id="1919859at2759"/>
<reference evidence="3" key="1">
    <citation type="journal article" date="2020" name="Plant Biotechnol. J.">
        <title>The pomegranate (Punica granatum L.) draft genome dissects genetic divergence between soft- and hard-seeded cultivars.</title>
        <authorList>
            <person name="Luo X."/>
            <person name="Li H."/>
            <person name="Wu Z."/>
            <person name="Yao W."/>
            <person name="Zhao P."/>
            <person name="Cao D."/>
            <person name="Yu H."/>
            <person name="Li K."/>
            <person name="Poudel K."/>
            <person name="Zhao D."/>
            <person name="Zhang F."/>
            <person name="Xia X."/>
            <person name="Chen L."/>
            <person name="Wang Q."/>
            <person name="Jing D."/>
            <person name="Cao S."/>
        </authorList>
    </citation>
    <scope>NUCLEOTIDE SEQUENCE [LARGE SCALE GENOMIC DNA]</scope>
    <source>
        <strain evidence="3">cv. Tunisia</strain>
    </source>
</reference>
<organism evidence="3 4">
    <name type="scientific">Punica granatum</name>
    <name type="common">Pomegranate</name>
    <dbReference type="NCBI Taxonomy" id="22663"/>
    <lineage>
        <taxon>Eukaryota</taxon>
        <taxon>Viridiplantae</taxon>
        <taxon>Streptophyta</taxon>
        <taxon>Embryophyta</taxon>
        <taxon>Tracheophyta</taxon>
        <taxon>Spermatophyta</taxon>
        <taxon>Magnoliopsida</taxon>
        <taxon>eudicotyledons</taxon>
        <taxon>Gunneridae</taxon>
        <taxon>Pentapetalae</taxon>
        <taxon>rosids</taxon>
        <taxon>malvids</taxon>
        <taxon>Myrtales</taxon>
        <taxon>Lythraceae</taxon>
        <taxon>Punica</taxon>
    </lineage>
</organism>
<dbReference type="Pfam" id="PF23156">
    <property type="entry name" value="DUF7054"/>
    <property type="match status" value="1"/>
</dbReference>